<feature type="region of interest" description="Disordered" evidence="1">
    <location>
        <begin position="1"/>
        <end position="45"/>
    </location>
</feature>
<dbReference type="Proteomes" id="UP000765509">
    <property type="component" value="Unassembled WGS sequence"/>
</dbReference>
<accession>A0A9Q3EQN0</accession>
<evidence type="ECO:0000313" key="3">
    <source>
        <dbReference type="Proteomes" id="UP000765509"/>
    </source>
</evidence>
<evidence type="ECO:0000256" key="1">
    <source>
        <dbReference type="SAM" id="MobiDB-lite"/>
    </source>
</evidence>
<protein>
    <submittedName>
        <fullName evidence="2">Uncharacterized protein</fullName>
    </submittedName>
</protein>
<keyword evidence="3" id="KW-1185">Reference proteome</keyword>
<reference evidence="2" key="1">
    <citation type="submission" date="2021-03" db="EMBL/GenBank/DDBJ databases">
        <title>Draft genome sequence of rust myrtle Austropuccinia psidii MF-1, a brazilian biotype.</title>
        <authorList>
            <person name="Quecine M.C."/>
            <person name="Pachon D.M.R."/>
            <person name="Bonatelli M.L."/>
            <person name="Correr F.H."/>
            <person name="Franceschini L.M."/>
            <person name="Leite T.F."/>
            <person name="Margarido G.R.A."/>
            <person name="Almeida C.A."/>
            <person name="Ferrarezi J.A."/>
            <person name="Labate C.A."/>
        </authorList>
    </citation>
    <scope>NUCLEOTIDE SEQUENCE</scope>
    <source>
        <strain evidence="2">MF-1</strain>
    </source>
</reference>
<feature type="compositionally biased region" description="Polar residues" evidence="1">
    <location>
        <begin position="1"/>
        <end position="13"/>
    </location>
</feature>
<feature type="compositionally biased region" description="Polar residues" evidence="1">
    <location>
        <begin position="21"/>
        <end position="45"/>
    </location>
</feature>
<organism evidence="2 3">
    <name type="scientific">Austropuccinia psidii MF-1</name>
    <dbReference type="NCBI Taxonomy" id="1389203"/>
    <lineage>
        <taxon>Eukaryota</taxon>
        <taxon>Fungi</taxon>
        <taxon>Dikarya</taxon>
        <taxon>Basidiomycota</taxon>
        <taxon>Pucciniomycotina</taxon>
        <taxon>Pucciniomycetes</taxon>
        <taxon>Pucciniales</taxon>
        <taxon>Sphaerophragmiaceae</taxon>
        <taxon>Austropuccinia</taxon>
    </lineage>
</organism>
<sequence length="147" mass="17297">MPTRRGSQYSFQSNGGGLRSRNYSTKGKRNCQISSGTESTQRGAISQRQVPEMLMISEPKLELIMSYSKRDKHIQRAHIAINMIQYKHYYTIYKDKDREILIQIHKGVMNFWYILKKFLNQEEIVKYFNGWNPLSSKPQKKGKDMAQ</sequence>
<dbReference type="EMBL" id="AVOT02030101">
    <property type="protein sequence ID" value="MBW0523213.1"/>
    <property type="molecule type" value="Genomic_DNA"/>
</dbReference>
<proteinExistence type="predicted"/>
<name>A0A9Q3EQN0_9BASI</name>
<dbReference type="AlphaFoldDB" id="A0A9Q3EQN0"/>
<evidence type="ECO:0000313" key="2">
    <source>
        <dbReference type="EMBL" id="MBW0523213.1"/>
    </source>
</evidence>
<gene>
    <name evidence="2" type="ORF">O181_062928</name>
</gene>
<comment type="caution">
    <text evidence="2">The sequence shown here is derived from an EMBL/GenBank/DDBJ whole genome shotgun (WGS) entry which is preliminary data.</text>
</comment>